<keyword evidence="4" id="KW-1185">Reference proteome</keyword>
<feature type="chain" id="PRO_5045902964" description="ABC transporter substrate-binding protein" evidence="2">
    <location>
        <begin position="20"/>
        <end position="326"/>
    </location>
</feature>
<evidence type="ECO:0000256" key="1">
    <source>
        <dbReference type="ARBA" id="ARBA00006987"/>
    </source>
</evidence>
<dbReference type="InterPro" id="IPR005064">
    <property type="entry name" value="BUG"/>
</dbReference>
<dbReference type="Proteomes" id="UP001057498">
    <property type="component" value="Chromosome"/>
</dbReference>
<gene>
    <name evidence="3" type="ORF">CATMQ487_34510</name>
</gene>
<organism evidence="3 4">
    <name type="scientific">Sphaerotilus microaerophilus</name>
    <dbReference type="NCBI Taxonomy" id="2914710"/>
    <lineage>
        <taxon>Bacteria</taxon>
        <taxon>Pseudomonadati</taxon>
        <taxon>Pseudomonadota</taxon>
        <taxon>Betaproteobacteria</taxon>
        <taxon>Burkholderiales</taxon>
        <taxon>Sphaerotilaceae</taxon>
        <taxon>Sphaerotilus</taxon>
    </lineage>
</organism>
<reference evidence="3" key="1">
    <citation type="submission" date="2022-04" db="EMBL/GenBank/DDBJ databases">
        <title>Whole genome sequence of Sphaerotilus sp. FB-5.</title>
        <authorList>
            <person name="Takeda M."/>
            <person name="Narihara S."/>
            <person name="Akimoto M."/>
            <person name="Akimoto R."/>
            <person name="Nishiyashiki S."/>
            <person name="Murakami T."/>
        </authorList>
    </citation>
    <scope>NUCLEOTIDE SEQUENCE</scope>
    <source>
        <strain evidence="3">FB-5</strain>
    </source>
</reference>
<keyword evidence="2" id="KW-0732">Signal</keyword>
<dbReference type="SUPFAM" id="SSF53850">
    <property type="entry name" value="Periplasmic binding protein-like II"/>
    <property type="match status" value="1"/>
</dbReference>
<dbReference type="Gene3D" id="3.40.190.10">
    <property type="entry name" value="Periplasmic binding protein-like II"/>
    <property type="match status" value="1"/>
</dbReference>
<dbReference type="InterPro" id="IPR006311">
    <property type="entry name" value="TAT_signal"/>
</dbReference>
<dbReference type="RefSeq" id="WP_251969749.1">
    <property type="nucleotide sequence ID" value="NZ_AP025730.1"/>
</dbReference>
<dbReference type="Gene3D" id="3.40.190.150">
    <property type="entry name" value="Bordetella uptake gene, domain 1"/>
    <property type="match status" value="1"/>
</dbReference>
<dbReference type="PANTHER" id="PTHR42928">
    <property type="entry name" value="TRICARBOXYLATE-BINDING PROTEIN"/>
    <property type="match status" value="1"/>
</dbReference>
<dbReference type="PIRSF" id="PIRSF017082">
    <property type="entry name" value="YflP"/>
    <property type="match status" value="1"/>
</dbReference>
<dbReference type="PANTHER" id="PTHR42928:SF5">
    <property type="entry name" value="BLR1237 PROTEIN"/>
    <property type="match status" value="1"/>
</dbReference>
<name>A0ABN6PMR7_9BURK</name>
<proteinExistence type="inferred from homology"/>
<evidence type="ECO:0000313" key="4">
    <source>
        <dbReference type="Proteomes" id="UP001057498"/>
    </source>
</evidence>
<comment type="similarity">
    <text evidence="1">Belongs to the UPF0065 (bug) family.</text>
</comment>
<dbReference type="InterPro" id="IPR042100">
    <property type="entry name" value="Bug_dom1"/>
</dbReference>
<accession>A0ABN6PMR7</accession>
<protein>
    <recommendedName>
        <fullName evidence="5">ABC transporter substrate-binding protein</fullName>
    </recommendedName>
</protein>
<dbReference type="Pfam" id="PF03401">
    <property type="entry name" value="TctC"/>
    <property type="match status" value="1"/>
</dbReference>
<evidence type="ECO:0000313" key="3">
    <source>
        <dbReference type="EMBL" id="BDI06481.1"/>
    </source>
</evidence>
<evidence type="ECO:0000256" key="2">
    <source>
        <dbReference type="SAM" id="SignalP"/>
    </source>
</evidence>
<evidence type="ECO:0008006" key="5">
    <source>
        <dbReference type="Google" id="ProtNLM"/>
    </source>
</evidence>
<dbReference type="EMBL" id="AP025730">
    <property type="protein sequence ID" value="BDI06481.1"/>
    <property type="molecule type" value="Genomic_DNA"/>
</dbReference>
<feature type="signal peptide" evidence="2">
    <location>
        <begin position="1"/>
        <end position="19"/>
    </location>
</feature>
<sequence length="326" mass="34686">MLRRRRLLATGAAAAAAWAAPTLVRAQGDRPIRILLGLPPGGGTDAIARAIADRLPAELGQPVIIDNKVGAGGRFAADALMSAAPDGLTWMIAPNATPTFQVLVFGAQLKWNLFRDFAPVAALTSYPLGMAVSPATGASNAREFIDWVKKNPKTASFGTPGLGGQNHFLGVQLAREAGIDLPVTPYKGTPPMVTDLVGGHVPAAISLMDGLLKHHRAGQVNVIGLFTEKRSELMPDIPTFAEQGIKVTSGEGWTGMWAPAKTPPAELERMQRALQKVLAQPALRDVLINKLSVMPDFRPAAEMAARQRAELAHWEPIIKASGFKPE</sequence>
<dbReference type="PROSITE" id="PS51318">
    <property type="entry name" value="TAT"/>
    <property type="match status" value="1"/>
</dbReference>